<keyword evidence="12" id="KW-0460">Magnesium</keyword>
<dbReference type="GO" id="GO:0046872">
    <property type="term" value="F:metal ion binding"/>
    <property type="evidence" value="ECO:0007669"/>
    <property type="project" value="UniProtKB-KW"/>
</dbReference>
<feature type="transmembrane region" description="Helical" evidence="25">
    <location>
        <begin position="685"/>
        <end position="709"/>
    </location>
</feature>
<evidence type="ECO:0000256" key="6">
    <source>
        <dbReference type="ARBA" id="ARBA00022475"/>
    </source>
</evidence>
<evidence type="ECO:0000256" key="22">
    <source>
        <dbReference type="ARBA" id="ARBA00081427"/>
    </source>
</evidence>
<dbReference type="PANTHER" id="PTHR45627:SF8">
    <property type="entry name" value="ADENYLATE CYCLASE TYPE 9"/>
    <property type="match status" value="1"/>
</dbReference>
<dbReference type="GO" id="GO:0007189">
    <property type="term" value="P:adenylate cyclase-activating G protein-coupled receptor signaling pathway"/>
    <property type="evidence" value="ECO:0007669"/>
    <property type="project" value="TreeGrafter"/>
</dbReference>
<dbReference type="GO" id="GO:0006171">
    <property type="term" value="P:cAMP biosynthetic process"/>
    <property type="evidence" value="ECO:0007669"/>
    <property type="project" value="UniProtKB-KW"/>
</dbReference>
<keyword evidence="14" id="KW-0115">cAMP biosynthesis</keyword>
<comment type="cofactor">
    <cofactor evidence="2">
        <name>Mn(2+)</name>
        <dbReference type="ChEBI" id="CHEBI:29035"/>
    </cofactor>
</comment>
<dbReference type="PROSITE" id="PS00452">
    <property type="entry name" value="GUANYLATE_CYCLASE_1"/>
    <property type="match status" value="1"/>
</dbReference>
<keyword evidence="8" id="KW-0479">Metal-binding</keyword>
<evidence type="ECO:0000256" key="25">
    <source>
        <dbReference type="SAM" id="Phobius"/>
    </source>
</evidence>
<dbReference type="AlphaFoldDB" id="A0A6F9D555"/>
<protein>
    <recommendedName>
        <fullName evidence="19">Adenylate cyclase type 9</fullName>
        <ecNumber evidence="5">4.6.1.1</ecNumber>
    </recommendedName>
    <alternativeName>
        <fullName evidence="22">ATP pyrophosphate-lyase 9</fullName>
    </alternativeName>
    <alternativeName>
        <fullName evidence="20">Adenylate cyclase type IX</fullName>
    </alternativeName>
    <alternativeName>
        <fullName evidence="21">Adenylyl cyclase 9</fullName>
    </alternativeName>
</protein>
<evidence type="ECO:0000256" key="16">
    <source>
        <dbReference type="ARBA" id="ARBA00023180"/>
    </source>
</evidence>
<evidence type="ECO:0000256" key="15">
    <source>
        <dbReference type="ARBA" id="ARBA00023136"/>
    </source>
</evidence>
<evidence type="ECO:0000256" key="1">
    <source>
        <dbReference type="ARBA" id="ARBA00001593"/>
    </source>
</evidence>
<evidence type="ECO:0000256" key="11">
    <source>
        <dbReference type="ARBA" id="ARBA00022840"/>
    </source>
</evidence>
<keyword evidence="6" id="KW-1003">Cell membrane</keyword>
<keyword evidence="9" id="KW-0677">Repeat</keyword>
<evidence type="ECO:0000256" key="23">
    <source>
        <dbReference type="RuleBase" id="RU000405"/>
    </source>
</evidence>
<feature type="transmembrane region" description="Helical" evidence="25">
    <location>
        <begin position="81"/>
        <end position="100"/>
    </location>
</feature>
<feature type="transmembrane region" description="Helical" evidence="25">
    <location>
        <begin position="233"/>
        <end position="253"/>
    </location>
</feature>
<keyword evidence="18 23" id="KW-0456">Lyase</keyword>
<dbReference type="SMART" id="SM00044">
    <property type="entry name" value="CYCc"/>
    <property type="match status" value="2"/>
</dbReference>
<dbReference type="Gene3D" id="3.30.70.1230">
    <property type="entry name" value="Nucleotide cyclase"/>
    <property type="match status" value="2"/>
</dbReference>
<dbReference type="EC" id="4.6.1.1" evidence="5"/>
<feature type="region of interest" description="Disordered" evidence="24">
    <location>
        <begin position="497"/>
        <end position="554"/>
    </location>
</feature>
<feature type="transmembrane region" description="Helical" evidence="25">
    <location>
        <begin position="854"/>
        <end position="873"/>
    </location>
</feature>
<dbReference type="FunFam" id="3.30.70.1230:FF:000014">
    <property type="entry name" value="adenylate cyclase type 9"/>
    <property type="match status" value="1"/>
</dbReference>
<feature type="compositionally biased region" description="Polar residues" evidence="24">
    <location>
        <begin position="502"/>
        <end position="550"/>
    </location>
</feature>
<comment type="similarity">
    <text evidence="23">Belongs to the adenylyl cyclase class-4/guanylyl cyclase family.</text>
</comment>
<keyword evidence="13 25" id="KW-1133">Transmembrane helix</keyword>
<dbReference type="CDD" id="cd07302">
    <property type="entry name" value="CHD"/>
    <property type="match status" value="2"/>
</dbReference>
<comment type="subcellular location">
    <subcellularLocation>
        <location evidence="4">Cell membrane</location>
        <topology evidence="4">Multi-pass membrane protein</topology>
    </subcellularLocation>
</comment>
<evidence type="ECO:0000256" key="20">
    <source>
        <dbReference type="ARBA" id="ARBA00081225"/>
    </source>
</evidence>
<evidence type="ECO:0000256" key="7">
    <source>
        <dbReference type="ARBA" id="ARBA00022692"/>
    </source>
</evidence>
<evidence type="ECO:0000256" key="18">
    <source>
        <dbReference type="ARBA" id="ARBA00023239"/>
    </source>
</evidence>
<comment type="catalytic activity">
    <reaction evidence="1">
        <text>ATP = 3',5'-cyclic AMP + diphosphate</text>
        <dbReference type="Rhea" id="RHEA:15389"/>
        <dbReference type="ChEBI" id="CHEBI:30616"/>
        <dbReference type="ChEBI" id="CHEBI:33019"/>
        <dbReference type="ChEBI" id="CHEBI:58165"/>
        <dbReference type="EC" id="4.6.1.1"/>
    </reaction>
</comment>
<evidence type="ECO:0000256" key="10">
    <source>
        <dbReference type="ARBA" id="ARBA00022741"/>
    </source>
</evidence>
<evidence type="ECO:0000256" key="12">
    <source>
        <dbReference type="ARBA" id="ARBA00022842"/>
    </source>
</evidence>
<evidence type="ECO:0000256" key="8">
    <source>
        <dbReference type="ARBA" id="ARBA00022723"/>
    </source>
</evidence>
<dbReference type="GO" id="GO:0035556">
    <property type="term" value="P:intracellular signal transduction"/>
    <property type="evidence" value="ECO:0007669"/>
    <property type="project" value="InterPro"/>
</dbReference>
<dbReference type="FunFam" id="3.30.70.1230:FF:000008">
    <property type="entry name" value="Adenylate cyclase type 9"/>
    <property type="match status" value="1"/>
</dbReference>
<keyword evidence="17" id="KW-0464">Manganese</keyword>
<feature type="transmembrane region" description="Helical" evidence="25">
    <location>
        <begin position="760"/>
        <end position="780"/>
    </location>
</feature>
<feature type="transmembrane region" description="Helical" evidence="25">
    <location>
        <begin position="813"/>
        <end position="834"/>
    </location>
</feature>
<accession>A0A6F9D555</accession>
<evidence type="ECO:0000256" key="2">
    <source>
        <dbReference type="ARBA" id="ARBA00001936"/>
    </source>
</evidence>
<gene>
    <name evidence="27" type="primary">Adcy9</name>
</gene>
<evidence type="ECO:0000256" key="3">
    <source>
        <dbReference type="ARBA" id="ARBA00001946"/>
    </source>
</evidence>
<dbReference type="InterPro" id="IPR018297">
    <property type="entry name" value="A/G_cyclase_CS"/>
</dbReference>
<proteinExistence type="evidence at transcript level"/>
<evidence type="ECO:0000256" key="24">
    <source>
        <dbReference type="SAM" id="MobiDB-lite"/>
    </source>
</evidence>
<keyword evidence="16" id="KW-0325">Glycoprotein</keyword>
<evidence type="ECO:0000256" key="4">
    <source>
        <dbReference type="ARBA" id="ARBA00004651"/>
    </source>
</evidence>
<dbReference type="PROSITE" id="PS50125">
    <property type="entry name" value="GUANYLATE_CYCLASE_2"/>
    <property type="match status" value="2"/>
</dbReference>
<evidence type="ECO:0000256" key="9">
    <source>
        <dbReference type="ARBA" id="ARBA00022737"/>
    </source>
</evidence>
<feature type="transmembrane region" description="Helical" evidence="25">
    <location>
        <begin position="786"/>
        <end position="806"/>
    </location>
</feature>
<dbReference type="PANTHER" id="PTHR45627">
    <property type="entry name" value="ADENYLATE CYCLASE TYPE 1"/>
    <property type="match status" value="1"/>
</dbReference>
<dbReference type="InterPro" id="IPR001054">
    <property type="entry name" value="A/G_cyclase"/>
</dbReference>
<organism evidence="27">
    <name type="scientific">Phallusia mammillata</name>
    <dbReference type="NCBI Taxonomy" id="59560"/>
    <lineage>
        <taxon>Eukaryota</taxon>
        <taxon>Metazoa</taxon>
        <taxon>Chordata</taxon>
        <taxon>Tunicata</taxon>
        <taxon>Ascidiacea</taxon>
        <taxon>Phlebobranchia</taxon>
        <taxon>Ascidiidae</taxon>
        <taxon>Phallusia</taxon>
    </lineage>
</organism>
<evidence type="ECO:0000256" key="17">
    <source>
        <dbReference type="ARBA" id="ARBA00023211"/>
    </source>
</evidence>
<feature type="domain" description="Guanylate cyclase" evidence="26">
    <location>
        <begin position="935"/>
        <end position="1075"/>
    </location>
</feature>
<sequence>MAANNRVEYNTTVNPNVDIVYHENGMNKENGDHHDPNLPTPKGMQPKIFERSTGKWWNPKQDSEVLQKQYIISSFPQVREFYRHSLLFVCVSCIVWIIYYGASNQNFAFNSWLAGAIWGVVLVLVCLLLLVLTKQNIYPKYPLQFALVFLAFIVTTGLVVAYFTNSVATTAGSFFITAETIILIYLVSPLPVPVTFLIAVIFSIITEVLLHMGSYQQIIFSPLTLSYSIGARIVLHVALHVIGFHALFNLQVLRHSSFWKIFQLVQITQRKHKEAEFKEVMIKSVMPLSVAKTVMSKMDDQPIKEGEKAQFRPFMMERRENVSILYADIVGFTQMSANKTAAELVRLLNDLFARFDRLCEVTGCEKISTLGDCYYCVAGCPNENLDHAKCCVEMGLGMIRAIKEFCIQNNTNVNMRVGIHTGYVLCGVVGTKRFKFDVWSNDVSLANGMEQHGIPGRIHISQQTLDCLGDRYIVEDSHLEDRDKSFMEKTGRTFLIVRRNDGSQSNGADTNSSQINSSSGKLDAQGTNNVGTAPKSDTNNSKVQNTSHPSTEPLLYKHNTTNSHIEQPKALQDASNISTSQNSLSQMLKQDQLMEYLGQPFGPFSKPGPLSQIREKEDKKTIDEIKNDPMLVDFYENTGVNQWTLSFLNDSADSQKITLNYEGQCEKNVREDNPITMCISPRYRLFLDIMTSSCVTILTFVSSILLLGSVASNPAWIVVFVFFATFLVALSILSGLYIYHEKDLQGCFHSFALFLSTWEMRHVLGALILLIPACVLFSHISCQSPSTAPSCSNYVILGCVVILHFVNYDQLSTWMRTALSIVVTVVILALVYSNPCGAKGAATVFCGYYGNEGLQRYEFIADFLLLIIFVWFINRQYELGYRLVFFTEHQTATTAGITRDEHKYVEALLENFIPPHVRKSMKDQPLYSQTHKKVGVIFGTIVNFNELYEENYAGGIEFIRFLSELISDVDDLLDKEEYKDIEKIKTIGTTFMIASGLHPNTDQETNSRDSHLAKLMDFCVEMQNTVDDFNKSIVNFHLILRIGFNHGEVTAGVIGSTKKLYDIWGDTVNTASRMDSTGEPGRVQVSQESKKVLEEHFNFEYLADKFVKGKGIMSTYLLVRDDEDQRKLPDNRKADYEPFR</sequence>
<evidence type="ECO:0000256" key="21">
    <source>
        <dbReference type="ARBA" id="ARBA00081232"/>
    </source>
</evidence>
<dbReference type="SUPFAM" id="SSF55073">
    <property type="entry name" value="Nucleotide cyclase"/>
    <property type="match status" value="2"/>
</dbReference>
<keyword evidence="15 25" id="KW-0472">Membrane</keyword>
<dbReference type="GO" id="GO:0005524">
    <property type="term" value="F:ATP binding"/>
    <property type="evidence" value="ECO:0007669"/>
    <property type="project" value="UniProtKB-KW"/>
</dbReference>
<evidence type="ECO:0000256" key="5">
    <source>
        <dbReference type="ARBA" id="ARBA00012201"/>
    </source>
</evidence>
<keyword evidence="10" id="KW-0547">Nucleotide-binding</keyword>
<evidence type="ECO:0000313" key="27">
    <source>
        <dbReference type="EMBL" id="CAB3220022.1"/>
    </source>
</evidence>
<feature type="domain" description="Guanylate cyclase" evidence="26">
    <location>
        <begin position="323"/>
        <end position="450"/>
    </location>
</feature>
<comment type="cofactor">
    <cofactor evidence="3">
        <name>Mg(2+)</name>
        <dbReference type="ChEBI" id="CHEBI:18420"/>
    </cofactor>
</comment>
<evidence type="ECO:0000259" key="26">
    <source>
        <dbReference type="PROSITE" id="PS50125"/>
    </source>
</evidence>
<evidence type="ECO:0000256" key="19">
    <source>
        <dbReference type="ARBA" id="ARBA00070496"/>
    </source>
</evidence>
<dbReference type="EMBL" id="LR782732">
    <property type="protein sequence ID" value="CAB3220022.1"/>
    <property type="molecule type" value="mRNA"/>
</dbReference>
<dbReference type="Pfam" id="PF00211">
    <property type="entry name" value="Guanylate_cyc"/>
    <property type="match status" value="2"/>
</dbReference>
<keyword evidence="7 25" id="KW-0812">Transmembrane</keyword>
<dbReference type="InterPro" id="IPR029787">
    <property type="entry name" value="Nucleotide_cyclase"/>
</dbReference>
<feature type="transmembrane region" description="Helical" evidence="25">
    <location>
        <begin position="112"/>
        <end position="133"/>
    </location>
</feature>
<evidence type="ECO:0000256" key="14">
    <source>
        <dbReference type="ARBA" id="ARBA00022998"/>
    </source>
</evidence>
<dbReference type="GO" id="GO:0004016">
    <property type="term" value="F:adenylate cyclase activity"/>
    <property type="evidence" value="ECO:0007669"/>
    <property type="project" value="UniProtKB-EC"/>
</dbReference>
<keyword evidence="11" id="KW-0067">ATP-binding</keyword>
<feature type="transmembrane region" description="Helical" evidence="25">
    <location>
        <begin position="715"/>
        <end position="739"/>
    </location>
</feature>
<feature type="transmembrane region" description="Helical" evidence="25">
    <location>
        <begin position="145"/>
        <end position="164"/>
    </location>
</feature>
<evidence type="ECO:0000256" key="13">
    <source>
        <dbReference type="ARBA" id="ARBA00022989"/>
    </source>
</evidence>
<name>A0A6F9D555_9ASCI</name>
<reference evidence="27" key="1">
    <citation type="submission" date="2020-04" db="EMBL/GenBank/DDBJ databases">
        <authorList>
            <person name="Neveu A P."/>
        </authorList>
    </citation>
    <scope>NUCLEOTIDE SEQUENCE</scope>
    <source>
        <tissue evidence="27">Whole embryo</tissue>
    </source>
</reference>
<dbReference type="GO" id="GO:0005886">
    <property type="term" value="C:plasma membrane"/>
    <property type="evidence" value="ECO:0007669"/>
    <property type="project" value="UniProtKB-SubCell"/>
</dbReference>